<organism evidence="8 9">
    <name type="scientific">Pelobates cultripes</name>
    <name type="common">Western spadefoot toad</name>
    <dbReference type="NCBI Taxonomy" id="61616"/>
    <lineage>
        <taxon>Eukaryota</taxon>
        <taxon>Metazoa</taxon>
        <taxon>Chordata</taxon>
        <taxon>Craniata</taxon>
        <taxon>Vertebrata</taxon>
        <taxon>Euteleostomi</taxon>
        <taxon>Amphibia</taxon>
        <taxon>Batrachia</taxon>
        <taxon>Anura</taxon>
        <taxon>Pelobatoidea</taxon>
        <taxon>Pelobatidae</taxon>
        <taxon>Pelobates</taxon>
    </lineage>
</organism>
<comment type="subcellular location">
    <subcellularLocation>
        <location evidence="2">Chromosome</location>
    </subcellularLocation>
    <subcellularLocation>
        <location evidence="1">Nucleus</location>
    </subcellularLocation>
</comment>
<dbReference type="GO" id="GO:0051382">
    <property type="term" value="P:kinetochore assembly"/>
    <property type="evidence" value="ECO:0007669"/>
    <property type="project" value="InterPro"/>
</dbReference>
<evidence type="ECO:0000256" key="2">
    <source>
        <dbReference type="ARBA" id="ARBA00004286"/>
    </source>
</evidence>
<feature type="compositionally biased region" description="Polar residues" evidence="6">
    <location>
        <begin position="44"/>
        <end position="60"/>
    </location>
</feature>
<keyword evidence="4" id="KW-0158">Chromosome</keyword>
<gene>
    <name evidence="8" type="ORF">PECUL_23A052905</name>
</gene>
<evidence type="ECO:0000256" key="4">
    <source>
        <dbReference type="ARBA" id="ARBA00022454"/>
    </source>
</evidence>
<dbReference type="SUPFAM" id="SSF47113">
    <property type="entry name" value="Histone-fold"/>
    <property type="match status" value="1"/>
</dbReference>
<evidence type="ECO:0000256" key="6">
    <source>
        <dbReference type="SAM" id="MobiDB-lite"/>
    </source>
</evidence>
<evidence type="ECO:0000259" key="7">
    <source>
        <dbReference type="Pfam" id="PF15511"/>
    </source>
</evidence>
<dbReference type="GO" id="GO:0046982">
    <property type="term" value="F:protein heterodimerization activity"/>
    <property type="evidence" value="ECO:0007669"/>
    <property type="project" value="InterPro"/>
</dbReference>
<dbReference type="CDD" id="cd22920">
    <property type="entry name" value="HFD_CENP-T"/>
    <property type="match status" value="1"/>
</dbReference>
<evidence type="ECO:0000256" key="1">
    <source>
        <dbReference type="ARBA" id="ARBA00004123"/>
    </source>
</evidence>
<protein>
    <submittedName>
        <fullName evidence="8">Centromere T</fullName>
    </submittedName>
</protein>
<keyword evidence="9" id="KW-1185">Reference proteome</keyword>
<keyword evidence="5" id="KW-0539">Nucleus</keyword>
<dbReference type="GO" id="GO:0000278">
    <property type="term" value="P:mitotic cell cycle"/>
    <property type="evidence" value="ECO:0007669"/>
    <property type="project" value="TreeGrafter"/>
</dbReference>
<dbReference type="AlphaFoldDB" id="A0AAD1TH15"/>
<accession>A0AAD1TH15</accession>
<dbReference type="GO" id="GO:0005634">
    <property type="term" value="C:nucleus"/>
    <property type="evidence" value="ECO:0007669"/>
    <property type="project" value="UniProtKB-SubCell"/>
</dbReference>
<proteinExistence type="inferred from homology"/>
<dbReference type="PANTHER" id="PTHR46904:SF1">
    <property type="entry name" value="CENTROMERE PROTEIN T"/>
    <property type="match status" value="1"/>
</dbReference>
<dbReference type="GO" id="GO:0000776">
    <property type="term" value="C:kinetochore"/>
    <property type="evidence" value="ECO:0007669"/>
    <property type="project" value="InterPro"/>
</dbReference>
<evidence type="ECO:0000313" key="9">
    <source>
        <dbReference type="Proteomes" id="UP001295444"/>
    </source>
</evidence>
<dbReference type="Pfam" id="PF15511">
    <property type="entry name" value="CENP-T_C"/>
    <property type="match status" value="1"/>
</dbReference>
<sequence length="806" mass="88740">MADIFQENVTTRSLLKRFLESEPTRSAVKRRSVSSVVGFDSFPSPATTRNRNKNSSNASPAMTLRSKLKARVGTMASGGSTRKSLSRIKRTHNKDKIYPNVDDLDTITPKTLLKKIIQNEPEVSMIVSQKSDNISSHNEQDLPLDNSIHSMKNLDLNLSELDEHNCPTVFGNAHKKKRVSITHFERGVEERLPQVQENSLSKTAEQIENLAAMANQSVVPRTLMTDLCTPVVAELISQGGKGGLIRRPKKFHLVSLEDFEQGVENNYQHLKGSQECFVESTEGEESDISSNEMAGMNTELYAHPVIKKQSIVTVYPEQETMKKELVSSIDGRNDSVNEFNSDFQLLNVHVLFVQEDPDQQETDVSQGMEGDNEPHTSAVEGPHYVPEEINGEVVLKNEELIFTESHIQTSNILLGEAGETSHTLPAKAGETSNILLGEAGETSHILLGEAGETSHILLGEAGETSHTLLGEAGETSHILLGEAGETSHILPGEAGETSHILPGEAGETSHILPGKAGETSHILPGKAGETLNILLGQAGETSNILLGQAGKTSNILLGEVGEMSHILPGQASKTSNILLGETEVTTVPQTLDSHAKDNASSVVDIHMHRLSSSTLEEQKVQQTPVEMHGLNDHSLSDGQEDTELVCSVMEEHKIPKIQTKLSPLQDTRNFFKNAKFRVNKNITVAKRTQNKKKTEIGQKRELLPSTFTKQIFSNYAQFRISKECYKEVDRCLEIYFGQLSSDLAAYTAHANRKTITRADIELLMKRHGLVTDTIPLTVLIEKYLPLEYRKLLIPCAMSGNKVFPKL</sequence>
<dbReference type="Proteomes" id="UP001295444">
    <property type="component" value="Chromosome 12"/>
</dbReference>
<evidence type="ECO:0000256" key="3">
    <source>
        <dbReference type="ARBA" id="ARBA00010137"/>
    </source>
</evidence>
<feature type="region of interest" description="Disordered" evidence="6">
    <location>
        <begin position="32"/>
        <end position="65"/>
    </location>
</feature>
<dbReference type="InterPro" id="IPR035425">
    <property type="entry name" value="CENP-T/H4_C"/>
</dbReference>
<dbReference type="EMBL" id="OW240923">
    <property type="protein sequence ID" value="CAH2324892.1"/>
    <property type="molecule type" value="Genomic_DNA"/>
</dbReference>
<dbReference type="GO" id="GO:0003677">
    <property type="term" value="F:DNA binding"/>
    <property type="evidence" value="ECO:0007669"/>
    <property type="project" value="InterPro"/>
</dbReference>
<comment type="similarity">
    <text evidence="3">Belongs to the CENP-T/CNN1 family.</text>
</comment>
<evidence type="ECO:0000256" key="5">
    <source>
        <dbReference type="ARBA" id="ARBA00023242"/>
    </source>
</evidence>
<feature type="domain" description="CENP-T/Histone H4 histone fold" evidence="7">
    <location>
        <begin position="702"/>
        <end position="796"/>
    </location>
</feature>
<feature type="region of interest" description="Disordered" evidence="6">
    <location>
        <begin position="358"/>
        <end position="382"/>
    </location>
</feature>
<dbReference type="Gene3D" id="1.10.20.10">
    <property type="entry name" value="Histone, subunit A"/>
    <property type="match status" value="1"/>
</dbReference>
<reference evidence="8" key="1">
    <citation type="submission" date="2022-03" db="EMBL/GenBank/DDBJ databases">
        <authorList>
            <person name="Alioto T."/>
            <person name="Alioto T."/>
            <person name="Gomez Garrido J."/>
        </authorList>
    </citation>
    <scope>NUCLEOTIDE SEQUENCE</scope>
</reference>
<dbReference type="InterPro" id="IPR009072">
    <property type="entry name" value="Histone-fold"/>
</dbReference>
<dbReference type="GO" id="GO:0007059">
    <property type="term" value="P:chromosome segregation"/>
    <property type="evidence" value="ECO:0007669"/>
    <property type="project" value="TreeGrafter"/>
</dbReference>
<dbReference type="InterPro" id="IPR028255">
    <property type="entry name" value="CENP-T"/>
</dbReference>
<evidence type="ECO:0000313" key="8">
    <source>
        <dbReference type="EMBL" id="CAH2324892.1"/>
    </source>
</evidence>
<name>A0AAD1TH15_PELCU</name>
<dbReference type="PANTHER" id="PTHR46904">
    <property type="entry name" value="CENTROMERE PROTEIN T"/>
    <property type="match status" value="1"/>
</dbReference>